<name>A0A286R9P7_9BACT</name>
<organism evidence="1 2">
    <name type="scientific">Thermogutta terrifontis</name>
    <dbReference type="NCBI Taxonomy" id="1331910"/>
    <lineage>
        <taxon>Bacteria</taxon>
        <taxon>Pseudomonadati</taxon>
        <taxon>Planctomycetota</taxon>
        <taxon>Planctomycetia</taxon>
        <taxon>Pirellulales</taxon>
        <taxon>Thermoguttaceae</taxon>
        <taxon>Thermogutta</taxon>
    </lineage>
</organism>
<evidence type="ECO:0000313" key="2">
    <source>
        <dbReference type="Proteomes" id="UP000215086"/>
    </source>
</evidence>
<dbReference type="EMBL" id="CP018477">
    <property type="protein sequence ID" value="ASV72667.1"/>
    <property type="molecule type" value="Genomic_DNA"/>
</dbReference>
<proteinExistence type="predicted"/>
<reference evidence="1 2" key="1">
    <citation type="journal article" name="Front. Microbiol.">
        <title>Sugar Metabolism of the First Thermophilic Planctomycete Thermogutta terrifontis: Comparative Genomic and Transcriptomic Approaches.</title>
        <authorList>
            <person name="Elcheninov A.G."/>
            <person name="Menzel P."/>
            <person name="Gudbergsdottir S.R."/>
            <person name="Slesarev A.I."/>
            <person name="Kadnikov V.V."/>
            <person name="Krogh A."/>
            <person name="Bonch-Osmolovskaya E.A."/>
            <person name="Peng X."/>
            <person name="Kublanov I.V."/>
        </authorList>
    </citation>
    <scope>NUCLEOTIDE SEQUENCE [LARGE SCALE GENOMIC DNA]</scope>
    <source>
        <strain evidence="1 2">R1</strain>
    </source>
</reference>
<keyword evidence="2" id="KW-1185">Reference proteome</keyword>
<sequence>MLGTQVSRPGLTASPVAFPQAARIVGRPYGWVESGHHPGRDDPGE</sequence>
<dbReference type="AlphaFoldDB" id="A0A286R9P7"/>
<gene>
    <name evidence="1" type="ORF">THTE_0065</name>
</gene>
<evidence type="ECO:0000313" key="1">
    <source>
        <dbReference type="EMBL" id="ASV72667.1"/>
    </source>
</evidence>
<accession>A0A286R9P7</accession>
<protein>
    <submittedName>
        <fullName evidence="1">Uncharacterized protein</fullName>
    </submittedName>
</protein>
<dbReference type="Proteomes" id="UP000215086">
    <property type="component" value="Chromosome"/>
</dbReference>
<dbReference type="KEGG" id="ttf:THTE_0065"/>